<protein>
    <recommendedName>
        <fullName evidence="4">OBG-type G domain-containing protein</fullName>
    </recommendedName>
</protein>
<evidence type="ECO:0000256" key="3">
    <source>
        <dbReference type="ARBA" id="ARBA00023134"/>
    </source>
</evidence>
<reference evidence="5 6" key="1">
    <citation type="submission" date="2016-10" db="EMBL/GenBank/DDBJ databases">
        <authorList>
            <person name="de Groot N.N."/>
        </authorList>
    </citation>
    <scope>NUCLEOTIDE SEQUENCE [LARGE SCALE GENOMIC DNA]</scope>
    <source>
        <strain evidence="5 6">CGMCC 1.5337</strain>
    </source>
</reference>
<dbReference type="InterPro" id="IPR004095">
    <property type="entry name" value="TGS"/>
</dbReference>
<dbReference type="InterPro" id="IPR031167">
    <property type="entry name" value="G_OBG"/>
</dbReference>
<feature type="domain" description="OBG-type G" evidence="4">
    <location>
        <begin position="2"/>
        <end position="266"/>
    </location>
</feature>
<evidence type="ECO:0000256" key="2">
    <source>
        <dbReference type="ARBA" id="ARBA00022741"/>
    </source>
</evidence>
<dbReference type="Gene3D" id="1.10.8.470">
    <property type="match status" value="1"/>
</dbReference>
<dbReference type="OrthoDB" id="5875at2157"/>
<dbReference type="PANTHER" id="PTHR23305:SF1">
    <property type="entry name" value="OBG-TYPE G DOMAIN-CONTAINING PROTEIN"/>
    <property type="match status" value="1"/>
</dbReference>
<dbReference type="EMBL" id="FOJA01000001">
    <property type="protein sequence ID" value="SEW03077.1"/>
    <property type="molecule type" value="Genomic_DNA"/>
</dbReference>
<dbReference type="PANTHER" id="PTHR23305">
    <property type="entry name" value="OBG GTPASE FAMILY"/>
    <property type="match status" value="1"/>
</dbReference>
<dbReference type="InterPro" id="IPR012676">
    <property type="entry name" value="TGS-like"/>
</dbReference>
<dbReference type="InterPro" id="IPR012675">
    <property type="entry name" value="Beta-grasp_dom_sf"/>
</dbReference>
<evidence type="ECO:0000313" key="6">
    <source>
        <dbReference type="Proteomes" id="UP000198518"/>
    </source>
</evidence>
<dbReference type="AlphaFoldDB" id="A0A1I0NNS9"/>
<dbReference type="CDD" id="cd01899">
    <property type="entry name" value="Ygr210"/>
    <property type="match status" value="1"/>
</dbReference>
<dbReference type="Pfam" id="PF02824">
    <property type="entry name" value="TGS"/>
    <property type="match status" value="1"/>
</dbReference>
<organism evidence="5 6">
    <name type="scientific">Halobacterium jilantaiense</name>
    <dbReference type="NCBI Taxonomy" id="355548"/>
    <lineage>
        <taxon>Archaea</taxon>
        <taxon>Methanobacteriati</taxon>
        <taxon>Methanobacteriota</taxon>
        <taxon>Stenosarchaea group</taxon>
        <taxon>Halobacteria</taxon>
        <taxon>Halobacteriales</taxon>
        <taxon>Halobacteriaceae</taxon>
        <taxon>Halobacterium</taxon>
    </lineage>
</organism>
<dbReference type="PROSITE" id="PS51710">
    <property type="entry name" value="G_OBG"/>
    <property type="match status" value="1"/>
</dbReference>
<dbReference type="GO" id="GO:0005525">
    <property type="term" value="F:GTP binding"/>
    <property type="evidence" value="ECO:0007669"/>
    <property type="project" value="UniProtKB-KW"/>
</dbReference>
<dbReference type="InterPro" id="IPR013646">
    <property type="entry name" value="YGR210-like_G4"/>
</dbReference>
<dbReference type="GO" id="GO:0005737">
    <property type="term" value="C:cytoplasm"/>
    <property type="evidence" value="ECO:0007669"/>
    <property type="project" value="TreeGrafter"/>
</dbReference>
<evidence type="ECO:0000259" key="4">
    <source>
        <dbReference type="PROSITE" id="PS51710"/>
    </source>
</evidence>
<dbReference type="Pfam" id="PF01926">
    <property type="entry name" value="MMR_HSR1"/>
    <property type="match status" value="1"/>
</dbReference>
<dbReference type="SUPFAM" id="SSF52540">
    <property type="entry name" value="P-loop containing nucleoside triphosphate hydrolases"/>
    <property type="match status" value="1"/>
</dbReference>
<name>A0A1I0NNS9_9EURY</name>
<dbReference type="CDD" id="cd01669">
    <property type="entry name" value="TGS_MJ1332_like"/>
    <property type="match status" value="1"/>
</dbReference>
<dbReference type="FunFam" id="1.10.8.470:FF:000001">
    <property type="entry name" value="GTP-binding protein homolog"/>
    <property type="match status" value="1"/>
</dbReference>
<comment type="similarity">
    <text evidence="1">Belongs to the RelA/SpoT family.</text>
</comment>
<dbReference type="GO" id="GO:0016887">
    <property type="term" value="F:ATP hydrolysis activity"/>
    <property type="evidence" value="ECO:0007669"/>
    <property type="project" value="TreeGrafter"/>
</dbReference>
<gene>
    <name evidence="5" type="ORF">SAMN04487945_1029</name>
</gene>
<dbReference type="NCBIfam" id="NF007171">
    <property type="entry name" value="PRK09602.1"/>
    <property type="match status" value="1"/>
</dbReference>
<dbReference type="InterPro" id="IPR006073">
    <property type="entry name" value="GTP-bd"/>
</dbReference>
<dbReference type="FunFam" id="3.10.20.30:FF:000002">
    <property type="entry name" value="GTP pyrophosphokinase (RelA/SpoT)"/>
    <property type="match status" value="1"/>
</dbReference>
<dbReference type="RefSeq" id="WP_089668285.1">
    <property type="nucleotide sequence ID" value="NZ_FOJA01000001.1"/>
</dbReference>
<dbReference type="InterPro" id="IPR027417">
    <property type="entry name" value="P-loop_NTPase"/>
</dbReference>
<dbReference type="Proteomes" id="UP000198518">
    <property type="component" value="Unassembled WGS sequence"/>
</dbReference>
<dbReference type="STRING" id="355548.SAMN04487945_1029"/>
<dbReference type="Gene3D" id="3.10.20.30">
    <property type="match status" value="1"/>
</dbReference>
<dbReference type="Pfam" id="PF08438">
    <property type="entry name" value="YGR210-like_G4"/>
    <property type="match status" value="1"/>
</dbReference>
<dbReference type="SUPFAM" id="SSF81271">
    <property type="entry name" value="TGS-like"/>
    <property type="match status" value="1"/>
</dbReference>
<evidence type="ECO:0000313" key="5">
    <source>
        <dbReference type="EMBL" id="SEW03077.1"/>
    </source>
</evidence>
<dbReference type="Gene3D" id="3.40.50.300">
    <property type="entry name" value="P-loop containing nucleotide triphosphate hydrolases"/>
    <property type="match status" value="1"/>
</dbReference>
<keyword evidence="2" id="KW-0547">Nucleotide-binding</keyword>
<accession>A0A1I0NNS9</accession>
<keyword evidence="3" id="KW-0342">GTP-binding</keyword>
<evidence type="ECO:0000256" key="1">
    <source>
        <dbReference type="ARBA" id="ARBA00007476"/>
    </source>
</evidence>
<sequence>MLSIALAGKPNAGKSTFYTAATRSEVDVANYPFTTIDANRGVTHVRTECPCLTRDERCGHEHCHDGKRYVPVELLDVAGLVPGAHEGRGLGNQFLDELSNADVIVNVVDASGATNAEGEPVEVGEHDPVDDIDFVEEEMDLWLAGIVEDNWESVERASRSPGFDIEEAVTDMMTGFGASEYQVAAVLRDIDYPEDPIQWSDDDREALARGVRERTKPIVVVANKVDVAPEENVQRLLDLDKPVIPATAQGELALRRGDDAGILDYDPGDEDFEITGDVGDEQRETLDDLRATMQEYGGTGIQGALDYAVYDLLDMVTAFPVQDQSKWTDAKGNVLPDAFLLESGATPVDLAYAVHSDIGDGYLHAVNAKSKREVGEDYELDEGDVVKIVSTAK</sequence>
<proteinExistence type="inferred from homology"/>
<dbReference type="PRINTS" id="PR00326">
    <property type="entry name" value="GTP1OBG"/>
</dbReference>
<keyword evidence="6" id="KW-1185">Reference proteome</keyword>